<sequence length="194" mass="21543">MSRPHAKLAPNVRVSVSPRFIKDRNVLEVLSQTHVLSTAGLSFKGKTGNRVMVDGNAAYEVVLDEVPAITMTLQATCIKYLESNTNAATEALVETGSASVVPERVLEETVEPDTEEESDDDLELDLTPAESWMEGEVYIDARVQRNNSFSTLKSKITLPNAMFARPLDYFFVFLAFGAFSFHHQEHKSKSKTES</sequence>
<evidence type="ECO:0000313" key="1">
    <source>
        <dbReference type="EMBL" id="CEP14956.1"/>
    </source>
</evidence>
<accession>A0A0B7NC08</accession>
<gene>
    <name evidence="1" type="primary">PARPA_09146.1 scaffold 35524</name>
</gene>
<dbReference type="EMBL" id="LN731777">
    <property type="protein sequence ID" value="CEP14956.1"/>
    <property type="molecule type" value="Genomic_DNA"/>
</dbReference>
<dbReference type="Proteomes" id="UP000054107">
    <property type="component" value="Unassembled WGS sequence"/>
</dbReference>
<protein>
    <submittedName>
        <fullName evidence="1">Uncharacterized protein</fullName>
    </submittedName>
</protein>
<proteinExistence type="predicted"/>
<organism evidence="1 2">
    <name type="scientific">Parasitella parasitica</name>
    <dbReference type="NCBI Taxonomy" id="35722"/>
    <lineage>
        <taxon>Eukaryota</taxon>
        <taxon>Fungi</taxon>
        <taxon>Fungi incertae sedis</taxon>
        <taxon>Mucoromycota</taxon>
        <taxon>Mucoromycotina</taxon>
        <taxon>Mucoromycetes</taxon>
        <taxon>Mucorales</taxon>
        <taxon>Mucorineae</taxon>
        <taxon>Mucoraceae</taxon>
        <taxon>Parasitella</taxon>
    </lineage>
</organism>
<reference evidence="1 2" key="1">
    <citation type="submission" date="2014-09" db="EMBL/GenBank/DDBJ databases">
        <authorList>
            <person name="Ellenberger Sabrina"/>
        </authorList>
    </citation>
    <scope>NUCLEOTIDE SEQUENCE [LARGE SCALE GENOMIC DNA]</scope>
    <source>
        <strain evidence="1 2">CBS 412.66</strain>
    </source>
</reference>
<evidence type="ECO:0000313" key="2">
    <source>
        <dbReference type="Proteomes" id="UP000054107"/>
    </source>
</evidence>
<name>A0A0B7NC08_9FUNG</name>
<dbReference type="AlphaFoldDB" id="A0A0B7NC08"/>
<keyword evidence="2" id="KW-1185">Reference proteome</keyword>